<keyword evidence="2" id="KW-1185">Reference proteome</keyword>
<name>A0ACC1TDI7_9APHY</name>
<dbReference type="Proteomes" id="UP001148662">
    <property type="component" value="Unassembled WGS sequence"/>
</dbReference>
<gene>
    <name evidence="1" type="ORF">NM688_g728</name>
</gene>
<protein>
    <submittedName>
        <fullName evidence="1">Uncharacterized protein</fullName>
    </submittedName>
</protein>
<evidence type="ECO:0000313" key="2">
    <source>
        <dbReference type="Proteomes" id="UP001148662"/>
    </source>
</evidence>
<reference evidence="1" key="1">
    <citation type="submission" date="2022-07" db="EMBL/GenBank/DDBJ databases">
        <title>Genome Sequence of Phlebia brevispora.</title>
        <authorList>
            <person name="Buettner E."/>
        </authorList>
    </citation>
    <scope>NUCLEOTIDE SEQUENCE</scope>
    <source>
        <strain evidence="1">MPL23</strain>
    </source>
</reference>
<evidence type="ECO:0000313" key="1">
    <source>
        <dbReference type="EMBL" id="KAJ3558777.1"/>
    </source>
</evidence>
<accession>A0ACC1TDI7</accession>
<organism evidence="1 2">
    <name type="scientific">Phlebia brevispora</name>
    <dbReference type="NCBI Taxonomy" id="194682"/>
    <lineage>
        <taxon>Eukaryota</taxon>
        <taxon>Fungi</taxon>
        <taxon>Dikarya</taxon>
        <taxon>Basidiomycota</taxon>
        <taxon>Agaricomycotina</taxon>
        <taxon>Agaricomycetes</taxon>
        <taxon>Polyporales</taxon>
        <taxon>Meruliaceae</taxon>
        <taxon>Phlebia</taxon>
    </lineage>
</organism>
<comment type="caution">
    <text evidence="1">The sequence shown here is derived from an EMBL/GenBank/DDBJ whole genome shotgun (WGS) entry which is preliminary data.</text>
</comment>
<dbReference type="EMBL" id="JANHOG010000066">
    <property type="protein sequence ID" value="KAJ3558777.1"/>
    <property type="molecule type" value="Genomic_DNA"/>
</dbReference>
<sequence length="447" mass="51055">MAISLSSLRVVMSLAIDTISSKNAVQKKKTIRRRKNKAEDPIFRPRDDDYTEHDLTYIASLSPLTRIPRYLIPFGENLNPPTMHCGWLIDETVKQSLLEEAEKKNIAYYMYGLNNPDLWESLRRNNPGVQDPDLGEPDLYVDGTLELLAEVIMREMGINPWTSDHINYVLVPNKFSAPAFTVYTNHEAHNPPSGEVIESLRVRFGFTGKPRCTVAITVFPQLLHLSTFCVFPAVSAFARIGMPTCSTGNNNTMEPHAHDKISDPIFKRRRYRYTLEELYYISSISPLESLPHSLVPTPESRHPPQMHYALVLTDAVRERLLCLAEERQCIVYMCKFSDGDEDDEDDEDDYDALEPLSDKVNELATLSLLATTIVADLDVNLSGLDGELVNFIMTPSDIYTYGFTFYTNYELNRPPSNADIEKVRTYLGLTQEPLWYPNTLNFDWVEY</sequence>
<proteinExistence type="predicted"/>